<proteinExistence type="predicted"/>
<dbReference type="EMBL" id="SSMD01000012">
    <property type="protein sequence ID" value="THD71377.1"/>
    <property type="molecule type" value="Genomic_DNA"/>
</dbReference>
<evidence type="ECO:0000313" key="2">
    <source>
        <dbReference type="EMBL" id="THD71377.1"/>
    </source>
</evidence>
<keyword evidence="3" id="KW-1185">Reference proteome</keyword>
<feature type="compositionally biased region" description="Basic and acidic residues" evidence="1">
    <location>
        <begin position="13"/>
        <end position="28"/>
    </location>
</feature>
<dbReference type="RefSeq" id="WP_136340627.1">
    <property type="nucleotide sequence ID" value="NZ_SSMD01000012.1"/>
</dbReference>
<name>A0A4S3M5M4_9RHOB</name>
<comment type="caution">
    <text evidence="2">The sequence shown here is derived from an EMBL/GenBank/DDBJ whole genome shotgun (WGS) entry which is preliminary data.</text>
</comment>
<feature type="region of interest" description="Disordered" evidence="1">
    <location>
        <begin position="1"/>
        <end position="37"/>
    </location>
</feature>
<accession>A0A4S3M5M4</accession>
<gene>
    <name evidence="2" type="ORF">E7681_17880</name>
</gene>
<dbReference type="AlphaFoldDB" id="A0A4S3M5M4"/>
<protein>
    <submittedName>
        <fullName evidence="2">Uncharacterized protein</fullName>
    </submittedName>
</protein>
<evidence type="ECO:0000313" key="3">
    <source>
        <dbReference type="Proteomes" id="UP000306113"/>
    </source>
</evidence>
<evidence type="ECO:0000256" key="1">
    <source>
        <dbReference type="SAM" id="MobiDB-lite"/>
    </source>
</evidence>
<reference evidence="2 3" key="1">
    <citation type="submission" date="2019-04" db="EMBL/GenBank/DDBJ databases">
        <title>Draft genome sequence of Youngimonas vesicularis.</title>
        <authorList>
            <person name="Hameed A."/>
        </authorList>
    </citation>
    <scope>NUCLEOTIDE SEQUENCE [LARGE SCALE GENOMIC DNA]</scope>
    <source>
        <strain evidence="2 3">CC-AMW-E</strain>
    </source>
</reference>
<dbReference type="Proteomes" id="UP000306113">
    <property type="component" value="Unassembled WGS sequence"/>
</dbReference>
<dbReference type="OrthoDB" id="9155122at2"/>
<organism evidence="2 3">
    <name type="scientific">Thalassobius vesicularis</name>
    <dbReference type="NCBI Taxonomy" id="1294297"/>
    <lineage>
        <taxon>Bacteria</taxon>
        <taxon>Pseudomonadati</taxon>
        <taxon>Pseudomonadota</taxon>
        <taxon>Alphaproteobacteria</taxon>
        <taxon>Rhodobacterales</taxon>
        <taxon>Roseobacteraceae</taxon>
        <taxon>Thalassovita</taxon>
    </lineage>
</organism>
<sequence>MFNEYPETLEGLEQAKEHLERLEERDGLDTSGNPEKYHTRINGARMEVRRVTESLKAQGLIPYSDQELLNRKLDMAFPKARSKDIVDFDGAQYQKRFSPATKSRSGKTVTSWNQWWQRLPDEK</sequence>